<evidence type="ECO:0000259" key="8">
    <source>
        <dbReference type="PROSITE" id="PS50980"/>
    </source>
</evidence>
<dbReference type="SUPFAM" id="SSF52096">
    <property type="entry name" value="ClpP/crotonase"/>
    <property type="match status" value="2"/>
</dbReference>
<dbReference type="InterPro" id="IPR011763">
    <property type="entry name" value="COA_CT_C"/>
</dbReference>
<dbReference type="InterPro" id="IPR051047">
    <property type="entry name" value="AccD/PCCB"/>
</dbReference>
<accession>A0A7S3MUZ6</accession>
<comment type="catalytic activity">
    <reaction evidence="6">
        <text>butanoyl-CoA + hydrogencarbonate + ATP = (2S)-ethylmalonyl-CoA + ADP + phosphate + H(+)</text>
        <dbReference type="Rhea" id="RHEA:59520"/>
        <dbReference type="ChEBI" id="CHEBI:15378"/>
        <dbReference type="ChEBI" id="CHEBI:17544"/>
        <dbReference type="ChEBI" id="CHEBI:30616"/>
        <dbReference type="ChEBI" id="CHEBI:43474"/>
        <dbReference type="ChEBI" id="CHEBI:57371"/>
        <dbReference type="ChEBI" id="CHEBI:60909"/>
        <dbReference type="ChEBI" id="CHEBI:456216"/>
    </reaction>
    <physiologicalReaction direction="left-to-right" evidence="6">
        <dbReference type="Rhea" id="RHEA:59521"/>
    </physiologicalReaction>
</comment>
<protein>
    <recommendedName>
        <fullName evidence="4">Propionyl-CoA carboxylase beta chain, mitochondrial</fullName>
        <ecNumber evidence="2">6.4.1.3</ecNumber>
    </recommendedName>
    <alternativeName>
        <fullName evidence="5">Propanoyl-CoA:carbon dioxide ligase subunit beta</fullName>
    </alternativeName>
</protein>
<dbReference type="InterPro" id="IPR029045">
    <property type="entry name" value="ClpP/crotonase-like_dom_sf"/>
</dbReference>
<dbReference type="FunFam" id="3.90.226.10:FF:000017">
    <property type="entry name" value="Propionyl-CoA carboxylase subunit beta 5"/>
    <property type="match status" value="1"/>
</dbReference>
<evidence type="ECO:0000256" key="6">
    <source>
        <dbReference type="ARBA" id="ARBA00048208"/>
    </source>
</evidence>
<feature type="domain" description="CoA carboxyltransferase C-terminal" evidence="9">
    <location>
        <begin position="90"/>
        <end position="345"/>
    </location>
</feature>
<dbReference type="Pfam" id="PF01039">
    <property type="entry name" value="Carboxyl_trans"/>
    <property type="match status" value="1"/>
</dbReference>
<dbReference type="EMBL" id="HBIH01006385">
    <property type="protein sequence ID" value="CAE0322042.1"/>
    <property type="molecule type" value="Transcribed_RNA"/>
</dbReference>
<evidence type="ECO:0000256" key="2">
    <source>
        <dbReference type="ARBA" id="ARBA00013050"/>
    </source>
</evidence>
<dbReference type="PANTHER" id="PTHR43842:SF2">
    <property type="entry name" value="PROPIONYL-COA CARBOXYLASE BETA CHAIN, MITOCHONDRIAL"/>
    <property type="match status" value="1"/>
</dbReference>
<gene>
    <name evidence="10" type="ORF">SINC0208_LOCUS2625</name>
</gene>
<dbReference type="AlphaFoldDB" id="A0A7S3MUZ6"/>
<evidence type="ECO:0000256" key="7">
    <source>
        <dbReference type="ARBA" id="ARBA00049495"/>
    </source>
</evidence>
<evidence type="ECO:0000256" key="1">
    <source>
        <dbReference type="ARBA" id="ARBA00005060"/>
    </source>
</evidence>
<evidence type="ECO:0000313" key="10">
    <source>
        <dbReference type="EMBL" id="CAE0322042.1"/>
    </source>
</evidence>
<proteinExistence type="predicted"/>
<comment type="subunit">
    <text evidence="3">The holoenzyme is a dodecamer composed of 6 PCCA/alpha subunits and 6 PCCB/beta subunits.</text>
</comment>
<evidence type="ECO:0000256" key="4">
    <source>
        <dbReference type="ARBA" id="ARBA00041138"/>
    </source>
</evidence>
<dbReference type="PROSITE" id="PS50980">
    <property type="entry name" value="COA_CT_NTER"/>
    <property type="match status" value="1"/>
</dbReference>
<dbReference type="InterPro" id="IPR011762">
    <property type="entry name" value="COA_CT_N"/>
</dbReference>
<evidence type="ECO:0000256" key="5">
    <source>
        <dbReference type="ARBA" id="ARBA00042797"/>
    </source>
</evidence>
<comment type="catalytic activity">
    <reaction evidence="7">
        <text>propanoyl-CoA + hydrogencarbonate + ATP = (S)-methylmalonyl-CoA + ADP + phosphate + H(+)</text>
        <dbReference type="Rhea" id="RHEA:23720"/>
        <dbReference type="ChEBI" id="CHEBI:15378"/>
        <dbReference type="ChEBI" id="CHEBI:17544"/>
        <dbReference type="ChEBI" id="CHEBI:30616"/>
        <dbReference type="ChEBI" id="CHEBI:43474"/>
        <dbReference type="ChEBI" id="CHEBI:57327"/>
        <dbReference type="ChEBI" id="CHEBI:57392"/>
        <dbReference type="ChEBI" id="CHEBI:456216"/>
        <dbReference type="EC" id="6.4.1.3"/>
    </reaction>
    <physiologicalReaction direction="left-to-right" evidence="7">
        <dbReference type="Rhea" id="RHEA:23721"/>
    </physiologicalReaction>
</comment>
<dbReference type="GO" id="GO:0005739">
    <property type="term" value="C:mitochondrion"/>
    <property type="evidence" value="ECO:0007669"/>
    <property type="project" value="TreeGrafter"/>
</dbReference>
<organism evidence="10">
    <name type="scientific">Strombidium inclinatum</name>
    <dbReference type="NCBI Taxonomy" id="197538"/>
    <lineage>
        <taxon>Eukaryota</taxon>
        <taxon>Sar</taxon>
        <taxon>Alveolata</taxon>
        <taxon>Ciliophora</taxon>
        <taxon>Intramacronucleata</taxon>
        <taxon>Spirotrichea</taxon>
        <taxon>Oligotrichia</taxon>
        <taxon>Strombidiidae</taxon>
        <taxon>Strombidium</taxon>
    </lineage>
</organism>
<dbReference type="InterPro" id="IPR034733">
    <property type="entry name" value="AcCoA_carboxyl_beta"/>
</dbReference>
<evidence type="ECO:0000259" key="9">
    <source>
        <dbReference type="PROSITE" id="PS50989"/>
    </source>
</evidence>
<dbReference type="GO" id="GO:0004658">
    <property type="term" value="F:propionyl-CoA carboxylase activity"/>
    <property type="evidence" value="ECO:0007669"/>
    <property type="project" value="UniProtKB-EC"/>
</dbReference>
<name>A0A7S3MUZ6_9SPIT</name>
<dbReference type="PROSITE" id="PS50989">
    <property type="entry name" value="COA_CT_CTER"/>
    <property type="match status" value="1"/>
</dbReference>
<feature type="domain" description="CoA carboxyltransferase N-terminal" evidence="8">
    <location>
        <begin position="1"/>
        <end position="94"/>
    </location>
</feature>
<evidence type="ECO:0000256" key="3">
    <source>
        <dbReference type="ARBA" id="ARBA00038567"/>
    </source>
</evidence>
<dbReference type="Gene3D" id="3.90.226.10">
    <property type="entry name" value="2-enoyl-CoA Hydratase, Chain A, domain 1"/>
    <property type="match status" value="2"/>
</dbReference>
<dbReference type="EC" id="6.4.1.3" evidence="2"/>
<reference evidence="10" key="1">
    <citation type="submission" date="2021-01" db="EMBL/GenBank/DDBJ databases">
        <authorList>
            <person name="Corre E."/>
            <person name="Pelletier E."/>
            <person name="Niang G."/>
            <person name="Scheremetjew M."/>
            <person name="Finn R."/>
            <person name="Kale V."/>
            <person name="Holt S."/>
            <person name="Cochrane G."/>
            <person name="Meng A."/>
            <person name="Brown T."/>
            <person name="Cohen L."/>
        </authorList>
    </citation>
    <scope>NUCLEOTIDE SEQUENCE</scope>
    <source>
        <strain evidence="10">S3</strain>
    </source>
</reference>
<dbReference type="PANTHER" id="PTHR43842">
    <property type="entry name" value="PROPIONYL-COA CARBOXYLASE BETA CHAIN"/>
    <property type="match status" value="1"/>
</dbReference>
<sequence length="345" mass="37953">MGPCAGGAVYSPALTDFVFMVEDSSYMFVTGPEVVKTVTNETVTKEELGGAKMHSSKSGVSHRAFRNDLEAISSTRQLMKYLPQSAWEKRPDNEWSSTDEIGQASTKILNNIIPFDHNKAYDMRIVAETVLDGNHFFEIMPDYAKNIITGFGEVGGKTVGIVANQPQVLAGCLDIDASVKAARFVRFCDAFQIPLVTFVDVPGFLPGTDQESGGIIKHGAKLLYSYAEATVPKITFITRKAYGGAYDVMSSKHLNGDFNYAWPSAEVAVMGAKGAVEIIFRGKNVEEETAKYEYAFANPLKAAERGYVDDIVMPSDTRQIIINDLKVLENKDRAQPRRKHSNLPL</sequence>
<comment type="pathway">
    <text evidence="1">Metabolic intermediate metabolism; propanoyl-CoA degradation; succinyl-CoA from propanoyl-CoA: step 1/3.</text>
</comment>